<dbReference type="AlphaFoldDB" id="A0A371B0L0"/>
<dbReference type="SMART" id="SM00283">
    <property type="entry name" value="MA"/>
    <property type="match status" value="1"/>
</dbReference>
<dbReference type="Pfam" id="PF00015">
    <property type="entry name" value="MCPsignal"/>
    <property type="match status" value="1"/>
</dbReference>
<feature type="domain" description="HAMP" evidence="8">
    <location>
        <begin position="308"/>
        <end position="361"/>
    </location>
</feature>
<protein>
    <submittedName>
        <fullName evidence="9">HAMP domain-containing protein</fullName>
    </submittedName>
</protein>
<proteinExistence type="inferred from homology"/>
<dbReference type="InterPro" id="IPR003660">
    <property type="entry name" value="HAMP_dom"/>
</dbReference>
<comment type="similarity">
    <text evidence="3">Belongs to the methyl-accepting chemotaxis (MCP) protein family.</text>
</comment>
<accession>A0A371B0L0</accession>
<dbReference type="InterPro" id="IPR032255">
    <property type="entry name" value="HBM"/>
</dbReference>
<keyword evidence="6" id="KW-0812">Transmembrane</keyword>
<sequence length="641" mass="68854">MALPSFSLKITHKINLIAVIVVVGIGVMAGIVRYEEGVLDSIHKTVKAAHLAGTRAGELRVDLLEARRAEKDFLLRHDLKYAETHAALRKSVLADIEHLRHDAHEADLDKVTANADNLVKGLETYFGHFRDLTAQMVALGLDENSGLSGTLRKSVRALESRIAAVGDNALMVTVLTIRRHEKDFMLRRAPSYIESVKKSVAMLVQQIDGAAIPSEMQTEMKKEASAYLKDFLEWANTEQGFEASQAQLSQAFRNVEPLLTGILKDVEAAVAELDRRAEEIEEGAKLQLMAAMLIIAVVVGGLCVTLGRSVSRPVKSLIPELHKIAGGQFNIKLDSLGRRDEIGDISRAVDEMASKVRETVSIVVASGREVANATTEISTGTTDLSHRTEEQAASLEETSAAMEEMSATVRRNAENAQNASASASRTRDVATHGAKIANKAVEAMARIEQSSHKIGDIITVIDEIARQTNLLALNAAVEAARAGEAGRGFAVVASEVRSLAQRSSQAAKDIKELITNSTGLVSEGVDLVNQAGASLNEIAGSVDEAVRLVAEIAAASREQASGIEDINKALMQMDQATQENSALVEENAAVAKTLEHQAKVMDEQMSFFQVDVPGAAVPAERGEAQAEKGRSMPQPMMGRAA</sequence>
<name>A0A371B0L0_9BRAD</name>
<evidence type="ECO:0000256" key="3">
    <source>
        <dbReference type="ARBA" id="ARBA00029447"/>
    </source>
</evidence>
<dbReference type="InterPro" id="IPR051310">
    <property type="entry name" value="MCP_chemotaxis"/>
</dbReference>
<dbReference type="GO" id="GO:0006935">
    <property type="term" value="P:chemotaxis"/>
    <property type="evidence" value="ECO:0007669"/>
    <property type="project" value="UniProtKB-KW"/>
</dbReference>
<dbReference type="SUPFAM" id="SSF58104">
    <property type="entry name" value="Methyl-accepting chemotaxis protein (MCP) signaling domain"/>
    <property type="match status" value="1"/>
</dbReference>
<evidence type="ECO:0000256" key="1">
    <source>
        <dbReference type="ARBA" id="ARBA00004370"/>
    </source>
</evidence>
<dbReference type="Gene3D" id="1.10.287.950">
    <property type="entry name" value="Methyl-accepting chemotaxis protein"/>
    <property type="match status" value="1"/>
</dbReference>
<organism evidence="9 10">
    <name type="scientific">Undibacter mobilis</name>
    <dbReference type="NCBI Taxonomy" id="2292256"/>
    <lineage>
        <taxon>Bacteria</taxon>
        <taxon>Pseudomonadati</taxon>
        <taxon>Pseudomonadota</taxon>
        <taxon>Alphaproteobacteria</taxon>
        <taxon>Hyphomicrobiales</taxon>
        <taxon>Nitrobacteraceae</taxon>
        <taxon>Undibacter</taxon>
    </lineage>
</organism>
<evidence type="ECO:0000256" key="5">
    <source>
        <dbReference type="SAM" id="MobiDB-lite"/>
    </source>
</evidence>
<dbReference type="InterPro" id="IPR004089">
    <property type="entry name" value="MCPsignal_dom"/>
</dbReference>
<dbReference type="SMART" id="SM00304">
    <property type="entry name" value="HAMP"/>
    <property type="match status" value="1"/>
</dbReference>
<evidence type="ECO:0000256" key="4">
    <source>
        <dbReference type="PROSITE-ProRule" id="PRU00284"/>
    </source>
</evidence>
<evidence type="ECO:0000256" key="6">
    <source>
        <dbReference type="SAM" id="Phobius"/>
    </source>
</evidence>
<dbReference type="GO" id="GO:0007165">
    <property type="term" value="P:signal transduction"/>
    <property type="evidence" value="ECO:0007669"/>
    <property type="project" value="UniProtKB-KW"/>
</dbReference>
<keyword evidence="10" id="KW-1185">Reference proteome</keyword>
<dbReference type="PROSITE" id="PS50885">
    <property type="entry name" value="HAMP"/>
    <property type="match status" value="1"/>
</dbReference>
<dbReference type="Proteomes" id="UP000263993">
    <property type="component" value="Unassembled WGS sequence"/>
</dbReference>
<comment type="caution">
    <text evidence="9">The sequence shown here is derived from an EMBL/GenBank/DDBJ whole genome shotgun (WGS) entry which is preliminary data.</text>
</comment>
<dbReference type="SMART" id="SM01358">
    <property type="entry name" value="HBM"/>
    <property type="match status" value="1"/>
</dbReference>
<dbReference type="CDD" id="cd11386">
    <property type="entry name" value="MCP_signal"/>
    <property type="match status" value="1"/>
</dbReference>
<keyword evidence="6" id="KW-0472">Membrane</keyword>
<feature type="domain" description="Methyl-accepting transducer" evidence="7">
    <location>
        <begin position="366"/>
        <end position="595"/>
    </location>
</feature>
<feature type="region of interest" description="Disordered" evidence="5">
    <location>
        <begin position="618"/>
        <end position="641"/>
    </location>
</feature>
<dbReference type="OrthoDB" id="3289104at2"/>
<gene>
    <name evidence="9" type="ORF">DXH78_17630</name>
</gene>
<dbReference type="CDD" id="cd06225">
    <property type="entry name" value="HAMP"/>
    <property type="match status" value="1"/>
</dbReference>
<dbReference type="PRINTS" id="PR00260">
    <property type="entry name" value="CHEMTRNSDUCR"/>
</dbReference>
<dbReference type="PROSITE" id="PS50111">
    <property type="entry name" value="CHEMOTAXIS_TRANSDUC_2"/>
    <property type="match status" value="1"/>
</dbReference>
<feature type="transmembrane region" description="Helical" evidence="6">
    <location>
        <begin position="14"/>
        <end position="34"/>
    </location>
</feature>
<feature type="compositionally biased region" description="Basic and acidic residues" evidence="5">
    <location>
        <begin position="620"/>
        <end position="630"/>
    </location>
</feature>
<evidence type="ECO:0000313" key="10">
    <source>
        <dbReference type="Proteomes" id="UP000263993"/>
    </source>
</evidence>
<dbReference type="PANTHER" id="PTHR43531">
    <property type="entry name" value="PROTEIN ICFG"/>
    <property type="match status" value="1"/>
</dbReference>
<evidence type="ECO:0000313" key="9">
    <source>
        <dbReference type="EMBL" id="RDV01064.1"/>
    </source>
</evidence>
<dbReference type="EMBL" id="QRGO01000003">
    <property type="protein sequence ID" value="RDV01064.1"/>
    <property type="molecule type" value="Genomic_DNA"/>
</dbReference>
<keyword evidence="6" id="KW-1133">Transmembrane helix</keyword>
<comment type="subcellular location">
    <subcellularLocation>
        <location evidence="1">Membrane</location>
    </subcellularLocation>
</comment>
<reference evidence="10" key="1">
    <citation type="submission" date="2018-08" db="EMBL/GenBank/DDBJ databases">
        <authorList>
            <person name="Kim S.-J."/>
            <person name="Jung G.-Y."/>
        </authorList>
    </citation>
    <scope>NUCLEOTIDE SEQUENCE [LARGE SCALE GENOMIC DNA]</scope>
    <source>
        <strain evidence="10">GY_H</strain>
    </source>
</reference>
<evidence type="ECO:0000259" key="7">
    <source>
        <dbReference type="PROSITE" id="PS50111"/>
    </source>
</evidence>
<dbReference type="GO" id="GO:0016020">
    <property type="term" value="C:membrane"/>
    <property type="evidence" value="ECO:0007669"/>
    <property type="project" value="UniProtKB-SubCell"/>
</dbReference>
<dbReference type="FunFam" id="1.10.287.950:FF:000001">
    <property type="entry name" value="Methyl-accepting chemotaxis sensory transducer"/>
    <property type="match status" value="1"/>
</dbReference>
<evidence type="ECO:0000259" key="8">
    <source>
        <dbReference type="PROSITE" id="PS50885"/>
    </source>
</evidence>
<keyword evidence="2" id="KW-0145">Chemotaxis</keyword>
<evidence type="ECO:0000256" key="2">
    <source>
        <dbReference type="ARBA" id="ARBA00022500"/>
    </source>
</evidence>
<dbReference type="Pfam" id="PF00672">
    <property type="entry name" value="HAMP"/>
    <property type="match status" value="1"/>
</dbReference>
<dbReference type="PANTHER" id="PTHR43531:SF11">
    <property type="entry name" value="METHYL-ACCEPTING CHEMOTAXIS PROTEIN 3"/>
    <property type="match status" value="1"/>
</dbReference>
<keyword evidence="4" id="KW-0807">Transducer</keyword>
<dbReference type="InterPro" id="IPR004090">
    <property type="entry name" value="Chemotax_Me-accpt_rcpt"/>
</dbReference>
<dbReference type="GO" id="GO:0004888">
    <property type="term" value="F:transmembrane signaling receptor activity"/>
    <property type="evidence" value="ECO:0007669"/>
    <property type="project" value="InterPro"/>
</dbReference>